<evidence type="ECO:0000256" key="1">
    <source>
        <dbReference type="ARBA" id="ARBA00023015"/>
    </source>
</evidence>
<evidence type="ECO:0000313" key="5">
    <source>
        <dbReference type="EMBL" id="SMC12995.1"/>
    </source>
</evidence>
<sequence length="257" mass="28963">MSTTLEAIKTKLNRISEKSETRIKHRLLADSIMELLEDGTLQAGDHLPTEAALAEGLPFSLGTIQKALRNLSELGVVNRKSRTGTVIAEKTEEIFDLWQFRFVNDATDTLLPVYSKVTEMAKIQTRGPWSEFLGDEDFYVRITREIDVDHRFKLMNFFYLSDRQFGSVLDLGSAAFEGVHLHAVIRQEFGIGTVRTNNRVVCAAFPDPVSLRLDLPSAARGIICDILGFASSDKPLFFQQVYVPAHADPMEFRELRP</sequence>
<dbReference type="Proteomes" id="UP000193224">
    <property type="component" value="Unassembled WGS sequence"/>
</dbReference>
<dbReference type="Pfam" id="PF00392">
    <property type="entry name" value="GntR"/>
    <property type="match status" value="1"/>
</dbReference>
<dbReference type="RefSeq" id="WP_085800936.1">
    <property type="nucleotide sequence ID" value="NZ_FWXB01000010.1"/>
</dbReference>
<feature type="domain" description="HTH gntR-type" evidence="4">
    <location>
        <begin position="22"/>
        <end position="90"/>
    </location>
</feature>
<keyword evidence="6" id="KW-1185">Reference proteome</keyword>
<accession>A0A1X7BTS5</accession>
<evidence type="ECO:0000313" key="6">
    <source>
        <dbReference type="Proteomes" id="UP000193224"/>
    </source>
</evidence>
<dbReference type="InterPro" id="IPR000524">
    <property type="entry name" value="Tscrpt_reg_HTH_GntR"/>
</dbReference>
<dbReference type="GO" id="GO:0003700">
    <property type="term" value="F:DNA-binding transcription factor activity"/>
    <property type="evidence" value="ECO:0007669"/>
    <property type="project" value="InterPro"/>
</dbReference>
<gene>
    <name evidence="5" type="ORF">ROA7745_02829</name>
</gene>
<reference evidence="5 6" key="1">
    <citation type="submission" date="2017-03" db="EMBL/GenBank/DDBJ databases">
        <authorList>
            <person name="Afonso C.L."/>
            <person name="Miller P.J."/>
            <person name="Scott M.A."/>
            <person name="Spackman E."/>
            <person name="Goraichik I."/>
            <person name="Dimitrov K.M."/>
            <person name="Suarez D.L."/>
            <person name="Swayne D.E."/>
        </authorList>
    </citation>
    <scope>NUCLEOTIDE SEQUENCE [LARGE SCALE GENOMIC DNA]</scope>
    <source>
        <strain evidence="5 6">CECT 7745</strain>
    </source>
</reference>
<proteinExistence type="predicted"/>
<dbReference type="InterPro" id="IPR036390">
    <property type="entry name" value="WH_DNA-bd_sf"/>
</dbReference>
<keyword evidence="3" id="KW-0804">Transcription</keyword>
<dbReference type="AlphaFoldDB" id="A0A1X7BTS5"/>
<keyword evidence="2 5" id="KW-0238">DNA-binding</keyword>
<keyword evidence="1" id="KW-0805">Transcription regulation</keyword>
<dbReference type="EMBL" id="FWXB01000010">
    <property type="protein sequence ID" value="SMC12995.1"/>
    <property type="molecule type" value="Genomic_DNA"/>
</dbReference>
<dbReference type="SMART" id="SM00345">
    <property type="entry name" value="HTH_GNTR"/>
    <property type="match status" value="1"/>
</dbReference>
<evidence type="ECO:0000259" key="4">
    <source>
        <dbReference type="PROSITE" id="PS50949"/>
    </source>
</evidence>
<dbReference type="CDD" id="cd07377">
    <property type="entry name" value="WHTH_GntR"/>
    <property type="match status" value="1"/>
</dbReference>
<dbReference type="OrthoDB" id="9800645at2"/>
<dbReference type="SUPFAM" id="SSF46785">
    <property type="entry name" value="Winged helix' DNA-binding domain"/>
    <property type="match status" value="1"/>
</dbReference>
<dbReference type="PROSITE" id="PS50949">
    <property type="entry name" value="HTH_GNTR"/>
    <property type="match status" value="1"/>
</dbReference>
<organism evidence="5 6">
    <name type="scientific">Roseovarius aestuarii</name>
    <dbReference type="NCBI Taxonomy" id="475083"/>
    <lineage>
        <taxon>Bacteria</taxon>
        <taxon>Pseudomonadati</taxon>
        <taxon>Pseudomonadota</taxon>
        <taxon>Alphaproteobacteria</taxon>
        <taxon>Rhodobacterales</taxon>
        <taxon>Roseobacteraceae</taxon>
        <taxon>Roseovarius</taxon>
    </lineage>
</organism>
<dbReference type="GO" id="GO:0003677">
    <property type="term" value="F:DNA binding"/>
    <property type="evidence" value="ECO:0007669"/>
    <property type="project" value="UniProtKB-KW"/>
</dbReference>
<dbReference type="Gene3D" id="1.10.10.10">
    <property type="entry name" value="Winged helix-like DNA-binding domain superfamily/Winged helix DNA-binding domain"/>
    <property type="match status" value="1"/>
</dbReference>
<evidence type="ECO:0000256" key="3">
    <source>
        <dbReference type="ARBA" id="ARBA00023163"/>
    </source>
</evidence>
<protein>
    <submittedName>
        <fullName evidence="5">DNA-binding transcriptional repressor MngR</fullName>
    </submittedName>
</protein>
<name>A0A1X7BTS5_9RHOB</name>
<dbReference type="InterPro" id="IPR036388">
    <property type="entry name" value="WH-like_DNA-bd_sf"/>
</dbReference>
<evidence type="ECO:0000256" key="2">
    <source>
        <dbReference type="ARBA" id="ARBA00023125"/>
    </source>
</evidence>